<dbReference type="Gene3D" id="3.30.70.360">
    <property type="match status" value="1"/>
</dbReference>
<comment type="caution">
    <text evidence="3">The sequence shown here is derived from an EMBL/GenBank/DDBJ whole genome shotgun (WGS) entry which is preliminary data.</text>
</comment>
<dbReference type="OrthoDB" id="9777385at2"/>
<dbReference type="InterPro" id="IPR011650">
    <property type="entry name" value="Peptidase_M20_dimer"/>
</dbReference>
<evidence type="ECO:0000313" key="4">
    <source>
        <dbReference type="Proteomes" id="UP000305238"/>
    </source>
</evidence>
<name>A0A5S4GDK9_9ACTN</name>
<dbReference type="InterPro" id="IPR002933">
    <property type="entry name" value="Peptidase_M20"/>
</dbReference>
<proteinExistence type="predicted"/>
<keyword evidence="4" id="KW-1185">Reference proteome</keyword>
<dbReference type="Pfam" id="PF01546">
    <property type="entry name" value="Peptidase_M20"/>
    <property type="match status" value="1"/>
</dbReference>
<dbReference type="AlphaFoldDB" id="A0A5S4GDK9"/>
<dbReference type="Proteomes" id="UP000305238">
    <property type="component" value="Unassembled WGS sequence"/>
</dbReference>
<keyword evidence="1" id="KW-0479">Metal-binding</keyword>
<dbReference type="RefSeq" id="WP_138640297.1">
    <property type="nucleotide sequence ID" value="NZ_VCKZ01000315.1"/>
</dbReference>
<dbReference type="EMBL" id="VCKZ01000315">
    <property type="protein sequence ID" value="TMR31076.1"/>
    <property type="molecule type" value="Genomic_DNA"/>
</dbReference>
<dbReference type="Pfam" id="PF07687">
    <property type="entry name" value="M20_dimer"/>
    <property type="match status" value="1"/>
</dbReference>
<sequence>MTTDTVDTVLAGLDDARPHLEDFYTDLHAHPELGLAEHRTAGRVAERLRAWGYDVTDGVGGTGVVGVLANGDGPTVLLRADMDALPVKEDTGLPYASTATVTGDDGRPQPVMHACGHDVHVTCLLGFARLMADARDAWRGTVVPLFQPSEENSAGASAMVKDGLADRIPRPDVAFAQHVLPYPAGYVGVRPGPFLSAADSLRITLYGRGGHGSMPQATVDPVVMAAMCVLRLQTIVSRELTPTTPAVVTVGAVQAGSSPNVIPDTAVLLVNIRTYDDVTRRHVLDAVKRHVDAEAAASGAPREPDIERFGTFPPTVNDADVAGRLARAFAARFGDDSHEIELQTASEDFSEIPKALDVPFAYWGIGGIDPARYAEAAERGTVQRDVPVNHSPQFAPVIQPTLDTGVTALTVAALEWLDTH</sequence>
<comment type="cofactor">
    <cofactor evidence="1">
        <name>Mn(2+)</name>
        <dbReference type="ChEBI" id="CHEBI:29035"/>
    </cofactor>
    <text evidence="1">The Mn(2+) ion enhances activity.</text>
</comment>
<feature type="binding site" evidence="1">
    <location>
        <position position="178"/>
    </location>
    <ligand>
        <name>Mn(2+)</name>
        <dbReference type="ChEBI" id="CHEBI:29035"/>
        <label>2</label>
    </ligand>
</feature>
<gene>
    <name evidence="3" type="ORF">ETD96_32405</name>
</gene>
<dbReference type="SUPFAM" id="SSF53187">
    <property type="entry name" value="Zn-dependent exopeptidases"/>
    <property type="match status" value="1"/>
</dbReference>
<evidence type="ECO:0000259" key="2">
    <source>
        <dbReference type="Pfam" id="PF07687"/>
    </source>
</evidence>
<feature type="binding site" evidence="1">
    <location>
        <position position="151"/>
    </location>
    <ligand>
        <name>Mn(2+)</name>
        <dbReference type="ChEBI" id="CHEBI:29035"/>
        <label>2</label>
    </ligand>
</feature>
<protein>
    <submittedName>
        <fullName evidence="3">Amidohydrolase</fullName>
    </submittedName>
</protein>
<dbReference type="Gene3D" id="3.40.630.10">
    <property type="entry name" value="Zn peptidases"/>
    <property type="match status" value="1"/>
</dbReference>
<dbReference type="NCBIfam" id="TIGR01891">
    <property type="entry name" value="amidohydrolases"/>
    <property type="match status" value="1"/>
</dbReference>
<dbReference type="GO" id="GO:0046872">
    <property type="term" value="F:metal ion binding"/>
    <property type="evidence" value="ECO:0007669"/>
    <property type="project" value="UniProtKB-KW"/>
</dbReference>
<accession>A0A5S4GDK9</accession>
<organism evidence="3 4">
    <name type="scientific">Actinomadura geliboluensis</name>
    <dbReference type="NCBI Taxonomy" id="882440"/>
    <lineage>
        <taxon>Bacteria</taxon>
        <taxon>Bacillati</taxon>
        <taxon>Actinomycetota</taxon>
        <taxon>Actinomycetes</taxon>
        <taxon>Streptosporangiales</taxon>
        <taxon>Thermomonosporaceae</taxon>
        <taxon>Actinomadura</taxon>
    </lineage>
</organism>
<dbReference type="PANTHER" id="PTHR11014:SF63">
    <property type="entry name" value="METALLOPEPTIDASE, PUTATIVE (AFU_ORTHOLOGUE AFUA_6G09600)-RELATED"/>
    <property type="match status" value="1"/>
</dbReference>
<reference evidence="3 4" key="1">
    <citation type="submission" date="2019-05" db="EMBL/GenBank/DDBJ databases">
        <title>Draft genome sequence of Actinomadura geliboluensis A8036.</title>
        <authorList>
            <person name="Saricaoglu S."/>
            <person name="Isik K."/>
        </authorList>
    </citation>
    <scope>NUCLEOTIDE SEQUENCE [LARGE SCALE GENOMIC DNA]</scope>
    <source>
        <strain evidence="3 4">A8036</strain>
    </source>
</reference>
<dbReference type="PANTHER" id="PTHR11014">
    <property type="entry name" value="PEPTIDASE M20 FAMILY MEMBER"/>
    <property type="match status" value="1"/>
</dbReference>
<keyword evidence="1" id="KW-0464">Manganese</keyword>
<feature type="binding site" evidence="1">
    <location>
        <position position="117"/>
    </location>
    <ligand>
        <name>Mn(2+)</name>
        <dbReference type="ChEBI" id="CHEBI:29035"/>
        <label>2</label>
    </ligand>
</feature>
<keyword evidence="3" id="KW-0378">Hydrolase</keyword>
<dbReference type="PIRSF" id="PIRSF005962">
    <property type="entry name" value="Pept_M20D_amidohydro"/>
    <property type="match status" value="1"/>
</dbReference>
<dbReference type="GO" id="GO:0016787">
    <property type="term" value="F:hydrolase activity"/>
    <property type="evidence" value="ECO:0007669"/>
    <property type="project" value="UniProtKB-KW"/>
</dbReference>
<feature type="binding site" evidence="1">
    <location>
        <position position="115"/>
    </location>
    <ligand>
        <name>Mn(2+)</name>
        <dbReference type="ChEBI" id="CHEBI:29035"/>
        <label>2</label>
    </ligand>
</feature>
<dbReference type="InterPro" id="IPR036264">
    <property type="entry name" value="Bact_exopeptidase_dim_dom"/>
</dbReference>
<evidence type="ECO:0000313" key="3">
    <source>
        <dbReference type="EMBL" id="TMR31076.1"/>
    </source>
</evidence>
<feature type="domain" description="Peptidase M20 dimerisation" evidence="2">
    <location>
        <begin position="200"/>
        <end position="296"/>
    </location>
</feature>
<dbReference type="SUPFAM" id="SSF55031">
    <property type="entry name" value="Bacterial exopeptidase dimerisation domain"/>
    <property type="match status" value="1"/>
</dbReference>
<dbReference type="InterPro" id="IPR017439">
    <property type="entry name" value="Amidohydrolase"/>
</dbReference>
<evidence type="ECO:0000256" key="1">
    <source>
        <dbReference type="PIRSR" id="PIRSR005962-1"/>
    </source>
</evidence>